<accession>B8J646</accession>
<name>B8J646_ANAD2</name>
<dbReference type="HOGENOM" id="CLU_2535262_0_0_7"/>
<dbReference type="Proteomes" id="UP000007089">
    <property type="component" value="Chromosome"/>
</dbReference>
<protein>
    <submittedName>
        <fullName evidence="2">Uncharacterized protein</fullName>
    </submittedName>
</protein>
<proteinExistence type="predicted"/>
<organism evidence="2 3">
    <name type="scientific">Anaeromyxobacter dehalogenans (strain ATCC BAA-258 / DSM 21875 / 2CP-1)</name>
    <dbReference type="NCBI Taxonomy" id="455488"/>
    <lineage>
        <taxon>Bacteria</taxon>
        <taxon>Pseudomonadati</taxon>
        <taxon>Myxococcota</taxon>
        <taxon>Myxococcia</taxon>
        <taxon>Myxococcales</taxon>
        <taxon>Cystobacterineae</taxon>
        <taxon>Anaeromyxobacteraceae</taxon>
        <taxon>Anaeromyxobacter</taxon>
    </lineage>
</organism>
<reference evidence="2" key="1">
    <citation type="submission" date="2009-01" db="EMBL/GenBank/DDBJ databases">
        <title>Complete sequence of Anaeromyxobacter dehalogenans 2CP-1.</title>
        <authorList>
            <consortium name="US DOE Joint Genome Institute"/>
            <person name="Lucas S."/>
            <person name="Copeland A."/>
            <person name="Lapidus A."/>
            <person name="Glavina del Rio T."/>
            <person name="Dalin E."/>
            <person name="Tice H."/>
            <person name="Bruce D."/>
            <person name="Goodwin L."/>
            <person name="Pitluck S."/>
            <person name="Saunders E."/>
            <person name="Brettin T."/>
            <person name="Detter J.C."/>
            <person name="Han C."/>
            <person name="Larimer F."/>
            <person name="Land M."/>
            <person name="Hauser L."/>
            <person name="Kyrpides N."/>
            <person name="Ovchinnikova G."/>
            <person name="Beliaev A.S."/>
            <person name="Richardson P."/>
        </authorList>
    </citation>
    <scope>NUCLEOTIDE SEQUENCE</scope>
    <source>
        <strain evidence="2">2CP-1</strain>
    </source>
</reference>
<sequence>MSDTNGNRRLAVYAIPESKDGEKRYWPRIGAAYVNRDGSITLQLDALPIGTATLQVREPKPPAERGGTAPARRDGFETVEVHP</sequence>
<evidence type="ECO:0000313" key="2">
    <source>
        <dbReference type="EMBL" id="ACL66941.1"/>
    </source>
</evidence>
<dbReference type="KEGG" id="acp:A2cp1_3611"/>
<evidence type="ECO:0000313" key="3">
    <source>
        <dbReference type="Proteomes" id="UP000007089"/>
    </source>
</evidence>
<dbReference type="RefSeq" id="WP_012527525.1">
    <property type="nucleotide sequence ID" value="NC_011891.1"/>
</dbReference>
<dbReference type="AlphaFoldDB" id="B8J646"/>
<dbReference type="EMBL" id="CP001359">
    <property type="protein sequence ID" value="ACL66941.1"/>
    <property type="molecule type" value="Genomic_DNA"/>
</dbReference>
<feature type="region of interest" description="Disordered" evidence="1">
    <location>
        <begin position="58"/>
        <end position="83"/>
    </location>
</feature>
<evidence type="ECO:0000256" key="1">
    <source>
        <dbReference type="SAM" id="MobiDB-lite"/>
    </source>
</evidence>
<gene>
    <name evidence="2" type="ordered locus">A2cp1_3611</name>
</gene>
<keyword evidence="3" id="KW-1185">Reference proteome</keyword>
<feature type="compositionally biased region" description="Basic and acidic residues" evidence="1">
    <location>
        <begin position="71"/>
        <end position="83"/>
    </location>
</feature>